<dbReference type="SMART" id="SM00448">
    <property type="entry name" value="REC"/>
    <property type="match status" value="1"/>
</dbReference>
<dbReference type="PANTHER" id="PTHR44591:SF3">
    <property type="entry name" value="RESPONSE REGULATORY DOMAIN-CONTAINING PROTEIN"/>
    <property type="match status" value="1"/>
</dbReference>
<proteinExistence type="predicted"/>
<dbReference type="Gene3D" id="3.40.50.2300">
    <property type="match status" value="1"/>
</dbReference>
<dbReference type="Pfam" id="PF00072">
    <property type="entry name" value="Response_reg"/>
    <property type="match status" value="1"/>
</dbReference>
<feature type="modified residue" description="4-aspartylphosphate" evidence="4">
    <location>
        <position position="57"/>
    </location>
</feature>
<dbReference type="PROSITE" id="PS50110">
    <property type="entry name" value="RESPONSE_REGULATORY"/>
    <property type="match status" value="1"/>
</dbReference>
<keyword evidence="1 4" id="KW-0597">Phosphoprotein</keyword>
<sequence length="137" mass="14594">MPDELVTILYADDDEDILSVATLSLEMVGGFTVNTCRSGREAIEEARRLRPDLIMLDVMMPGMDGPTAMGKIKADPDLAGIPVILLTARVRGAEVGEYLTLGADGVIAKPFDPMRLSDEVRGIWARAKAGGPPADAP</sequence>
<evidence type="ECO:0000256" key="4">
    <source>
        <dbReference type="PROSITE-ProRule" id="PRU00169"/>
    </source>
</evidence>
<protein>
    <submittedName>
        <fullName evidence="6">Chemotaxis protein CheY</fullName>
    </submittedName>
</protein>
<dbReference type="InterPro" id="IPR011006">
    <property type="entry name" value="CheY-like_superfamily"/>
</dbReference>
<gene>
    <name evidence="6" type="ORF">ABB55_00705</name>
</gene>
<evidence type="ECO:0000256" key="2">
    <source>
        <dbReference type="ARBA" id="ARBA00023015"/>
    </source>
</evidence>
<evidence type="ECO:0000256" key="1">
    <source>
        <dbReference type="ARBA" id="ARBA00022553"/>
    </source>
</evidence>
<organism evidence="6 7">
    <name type="scientific">Prosthecodimorpha hirschii</name>
    <dbReference type="NCBI Taxonomy" id="665126"/>
    <lineage>
        <taxon>Bacteria</taxon>
        <taxon>Pseudomonadati</taxon>
        <taxon>Pseudomonadota</taxon>
        <taxon>Alphaproteobacteria</taxon>
        <taxon>Hyphomicrobiales</taxon>
        <taxon>Ancalomicrobiaceae</taxon>
        <taxon>Prosthecodimorpha</taxon>
    </lineage>
</organism>
<dbReference type="SUPFAM" id="SSF52172">
    <property type="entry name" value="CheY-like"/>
    <property type="match status" value="1"/>
</dbReference>
<dbReference type="STRING" id="665126.ABB55_00705"/>
<keyword evidence="3" id="KW-0804">Transcription</keyword>
<reference evidence="6 7" key="1">
    <citation type="submission" date="2015-09" db="EMBL/GenBank/DDBJ databases">
        <authorList>
            <person name="Jackson K.R."/>
            <person name="Lunt B.L."/>
            <person name="Fisher J.N.B."/>
            <person name="Gardner A.V."/>
            <person name="Bailey M.E."/>
            <person name="Deus L.M."/>
            <person name="Earl A.S."/>
            <person name="Gibby P.D."/>
            <person name="Hartmann K.A."/>
            <person name="Liu J.E."/>
            <person name="Manci A.M."/>
            <person name="Nielsen D.A."/>
            <person name="Solomon M.B."/>
            <person name="Breakwell D.P."/>
            <person name="Burnett S.H."/>
            <person name="Grose J.H."/>
        </authorList>
    </citation>
    <scope>NUCLEOTIDE SEQUENCE [LARGE SCALE GENOMIC DNA]</scope>
    <source>
        <strain evidence="6 7">16</strain>
    </source>
</reference>
<dbReference type="EMBL" id="LJYW01000001">
    <property type="protein sequence ID" value="KPL50927.1"/>
    <property type="molecule type" value="Genomic_DNA"/>
</dbReference>
<evidence type="ECO:0000313" key="7">
    <source>
        <dbReference type="Proteomes" id="UP000048984"/>
    </source>
</evidence>
<feature type="domain" description="Response regulatory" evidence="5">
    <location>
        <begin position="7"/>
        <end position="124"/>
    </location>
</feature>
<accession>A0A0P6VIK9</accession>
<dbReference type="InterPro" id="IPR050595">
    <property type="entry name" value="Bact_response_regulator"/>
</dbReference>
<reference evidence="6 7" key="2">
    <citation type="submission" date="2015-10" db="EMBL/GenBank/DDBJ databases">
        <title>Draft Genome Sequence of Prosthecomicrobium hirschii ATCC 27832.</title>
        <authorList>
            <person name="Daniel J."/>
            <person name="Givan S.A."/>
            <person name="Brun Y.V."/>
            <person name="Brown P.J."/>
        </authorList>
    </citation>
    <scope>NUCLEOTIDE SEQUENCE [LARGE SCALE GENOMIC DNA]</scope>
    <source>
        <strain evidence="6 7">16</strain>
    </source>
</reference>
<dbReference type="InterPro" id="IPR001789">
    <property type="entry name" value="Sig_transdc_resp-reg_receiver"/>
</dbReference>
<dbReference type="PANTHER" id="PTHR44591">
    <property type="entry name" value="STRESS RESPONSE REGULATOR PROTEIN 1"/>
    <property type="match status" value="1"/>
</dbReference>
<comment type="caution">
    <text evidence="6">The sequence shown here is derived from an EMBL/GenBank/DDBJ whole genome shotgun (WGS) entry which is preliminary data.</text>
</comment>
<dbReference type="AlphaFoldDB" id="A0A0P6VIK9"/>
<dbReference type="RefSeq" id="WP_054357090.1">
    <property type="nucleotide sequence ID" value="NZ_LJYW01000001.1"/>
</dbReference>
<keyword evidence="7" id="KW-1185">Reference proteome</keyword>
<evidence type="ECO:0000259" key="5">
    <source>
        <dbReference type="PROSITE" id="PS50110"/>
    </source>
</evidence>
<evidence type="ECO:0000313" key="6">
    <source>
        <dbReference type="EMBL" id="KPL50927.1"/>
    </source>
</evidence>
<keyword evidence="2" id="KW-0805">Transcription regulation</keyword>
<name>A0A0P6VIK9_9HYPH</name>
<evidence type="ECO:0000256" key="3">
    <source>
        <dbReference type="ARBA" id="ARBA00023163"/>
    </source>
</evidence>
<dbReference type="GO" id="GO:0000160">
    <property type="term" value="P:phosphorelay signal transduction system"/>
    <property type="evidence" value="ECO:0007669"/>
    <property type="project" value="InterPro"/>
</dbReference>
<dbReference type="Proteomes" id="UP000048984">
    <property type="component" value="Unassembled WGS sequence"/>
</dbReference>